<dbReference type="HAMAP" id="MF_01326_B">
    <property type="entry name" value="Ribosomal_uL24_B"/>
    <property type="match status" value="1"/>
</dbReference>
<evidence type="ECO:0000259" key="7">
    <source>
        <dbReference type="SMART" id="SM00739"/>
    </source>
</evidence>
<dbReference type="CDD" id="cd06089">
    <property type="entry name" value="KOW_RPL26"/>
    <property type="match status" value="1"/>
</dbReference>
<feature type="domain" description="KOW" evidence="7">
    <location>
        <begin position="7"/>
        <end position="34"/>
    </location>
</feature>
<dbReference type="Pfam" id="PF17136">
    <property type="entry name" value="ribosomal_L24"/>
    <property type="match status" value="1"/>
</dbReference>
<accession>A0A0H4T5K2</accession>
<sequence>MEYPRYKVRKDDNVMVMKGKAKGKTGRVVRVIPESAKLIVEKLNMAKRHYKPSKKYPHGGIVEKELPIAVANVMILCGKCKGPVRIGRKLLGDGKKVRYCKSCKEVFDK</sequence>
<keyword evidence="5" id="KW-0694">RNA-binding</keyword>
<dbReference type="AlphaFoldDB" id="A0A0H4T5K2"/>
<gene>
    <name evidence="5" type="primary">rplX</name>
</gene>
<dbReference type="InterPro" id="IPR003256">
    <property type="entry name" value="Ribosomal_uL24"/>
</dbReference>
<dbReference type="SMART" id="SM00739">
    <property type="entry name" value="KOW"/>
    <property type="match status" value="1"/>
</dbReference>
<dbReference type="SUPFAM" id="SSF50104">
    <property type="entry name" value="Translation proteins SH3-like domain"/>
    <property type="match status" value="1"/>
</dbReference>
<evidence type="ECO:0000313" key="8">
    <source>
        <dbReference type="EMBL" id="AKQ03003.1"/>
    </source>
</evidence>
<comment type="similarity">
    <text evidence="1 5 6">Belongs to the universal ribosomal protein uL24 family.</text>
</comment>
<keyword evidence="3 5" id="KW-0687">Ribonucleoprotein</keyword>
<dbReference type="NCBIfam" id="TIGR01079">
    <property type="entry name" value="rplX_bact"/>
    <property type="match status" value="1"/>
</dbReference>
<evidence type="ECO:0000256" key="2">
    <source>
        <dbReference type="ARBA" id="ARBA00022980"/>
    </source>
</evidence>
<dbReference type="InterPro" id="IPR005824">
    <property type="entry name" value="KOW"/>
</dbReference>
<evidence type="ECO:0000256" key="1">
    <source>
        <dbReference type="ARBA" id="ARBA00010618"/>
    </source>
</evidence>
<dbReference type="EMBL" id="KT007006">
    <property type="protein sequence ID" value="AKQ03003.1"/>
    <property type="molecule type" value="Genomic_DNA"/>
</dbReference>
<name>A0A0H4T5K2_9DELT</name>
<dbReference type="PANTHER" id="PTHR12903">
    <property type="entry name" value="MITOCHONDRIAL RIBOSOMAL PROTEIN L24"/>
    <property type="match status" value="1"/>
</dbReference>
<dbReference type="GO" id="GO:0003735">
    <property type="term" value="F:structural constituent of ribosome"/>
    <property type="evidence" value="ECO:0007669"/>
    <property type="project" value="InterPro"/>
</dbReference>
<dbReference type="InterPro" id="IPR014722">
    <property type="entry name" value="Rib_uL2_dom2"/>
</dbReference>
<comment type="function">
    <text evidence="5">One of two assembly initiator proteins, it binds directly to the 5'-end of the 23S rRNA, where it nucleates assembly of the 50S subunit.</text>
</comment>
<dbReference type="Gene3D" id="2.30.30.30">
    <property type="match status" value="1"/>
</dbReference>
<dbReference type="InterPro" id="IPR005825">
    <property type="entry name" value="Ribosomal_uL24_CS"/>
</dbReference>
<dbReference type="GO" id="GO:1990904">
    <property type="term" value="C:ribonucleoprotein complex"/>
    <property type="evidence" value="ECO:0007669"/>
    <property type="project" value="UniProtKB-KW"/>
</dbReference>
<dbReference type="PROSITE" id="PS01108">
    <property type="entry name" value="RIBOSOMAL_L24"/>
    <property type="match status" value="1"/>
</dbReference>
<evidence type="ECO:0000256" key="3">
    <source>
        <dbReference type="ARBA" id="ARBA00023274"/>
    </source>
</evidence>
<evidence type="ECO:0000256" key="5">
    <source>
        <dbReference type="HAMAP-Rule" id="MF_01326"/>
    </source>
</evidence>
<comment type="subunit">
    <text evidence="5">Part of the 50S ribosomal subunit.</text>
</comment>
<proteinExistence type="inferred from homology"/>
<dbReference type="GO" id="GO:0006412">
    <property type="term" value="P:translation"/>
    <property type="evidence" value="ECO:0007669"/>
    <property type="project" value="UniProtKB-UniRule"/>
</dbReference>
<protein>
    <recommendedName>
        <fullName evidence="4 5">Large ribosomal subunit protein uL24</fullName>
    </recommendedName>
</protein>
<dbReference type="InterPro" id="IPR057264">
    <property type="entry name" value="Ribosomal_uL24_C"/>
</dbReference>
<evidence type="ECO:0000256" key="4">
    <source>
        <dbReference type="ARBA" id="ARBA00035206"/>
    </source>
</evidence>
<dbReference type="InterPro" id="IPR008991">
    <property type="entry name" value="Translation_prot_SH3-like_sf"/>
</dbReference>
<keyword evidence="5" id="KW-0699">rRNA-binding</keyword>
<dbReference type="GO" id="GO:0019843">
    <property type="term" value="F:rRNA binding"/>
    <property type="evidence" value="ECO:0007669"/>
    <property type="project" value="UniProtKB-UniRule"/>
</dbReference>
<dbReference type="GO" id="GO:0005840">
    <property type="term" value="C:ribosome"/>
    <property type="evidence" value="ECO:0007669"/>
    <property type="project" value="UniProtKB-KW"/>
</dbReference>
<reference evidence="8" key="1">
    <citation type="journal article" date="2015" name="ISME J.">
        <title>Aquifer environment selects for microbial species cohorts in sediment and groundwater.</title>
        <authorList>
            <person name="Hug L.A."/>
            <person name="Thomas B.C."/>
            <person name="Brown C.T."/>
            <person name="Frischkorn K.R."/>
            <person name="Williams K.H."/>
            <person name="Tringe S.G."/>
            <person name="Banfield J.F."/>
        </authorList>
    </citation>
    <scope>NUCLEOTIDE SEQUENCE</scope>
</reference>
<dbReference type="Pfam" id="PF00467">
    <property type="entry name" value="KOW"/>
    <property type="match status" value="1"/>
</dbReference>
<organism evidence="8">
    <name type="scientific">uncultured delta proteobacterium Rifle_16ft_4_minimus_37851</name>
    <dbReference type="NCBI Taxonomy" id="1665181"/>
    <lineage>
        <taxon>Bacteria</taxon>
        <taxon>Deltaproteobacteria</taxon>
        <taxon>environmental samples</taxon>
    </lineage>
</organism>
<comment type="function">
    <text evidence="5">One of the proteins that surrounds the polypeptide exit tunnel on the outside of the subunit.</text>
</comment>
<dbReference type="InterPro" id="IPR041988">
    <property type="entry name" value="Ribosomal_uL24_KOW"/>
</dbReference>
<keyword evidence="2 5" id="KW-0689">Ribosomal protein</keyword>
<evidence type="ECO:0000256" key="6">
    <source>
        <dbReference type="RuleBase" id="RU003477"/>
    </source>
</evidence>